<dbReference type="PANTHER" id="PTHR22715">
    <property type="entry name" value="TRANSFORMING GROWTH FACTOR BETA REGULATED GENE 1"/>
    <property type="match status" value="1"/>
</dbReference>
<proteinExistence type="predicted"/>
<name>A0ABD1WAB6_9LAMI</name>
<protein>
    <submittedName>
        <fullName evidence="1">DNA binding</fullName>
    </submittedName>
</protein>
<comment type="caution">
    <text evidence="1">The sequence shown here is derived from an EMBL/GenBank/DDBJ whole genome shotgun (WGS) entry which is preliminary data.</text>
</comment>
<evidence type="ECO:0000313" key="1">
    <source>
        <dbReference type="EMBL" id="KAL2546615.1"/>
    </source>
</evidence>
<dbReference type="Proteomes" id="UP001604277">
    <property type="component" value="Unassembled WGS sequence"/>
</dbReference>
<dbReference type="SUPFAM" id="SSF50978">
    <property type="entry name" value="WD40 repeat-like"/>
    <property type="match status" value="1"/>
</dbReference>
<dbReference type="PANTHER" id="PTHR22715:SF1">
    <property type="entry name" value="DNA BINDING PROTEIN"/>
    <property type="match status" value="1"/>
</dbReference>
<accession>A0ABD1WAB6</accession>
<dbReference type="AlphaFoldDB" id="A0ABD1WAB6"/>
<evidence type="ECO:0000313" key="2">
    <source>
        <dbReference type="Proteomes" id="UP001604277"/>
    </source>
</evidence>
<dbReference type="InterPro" id="IPR040092">
    <property type="entry name" value="TBRG1"/>
</dbReference>
<keyword evidence="2" id="KW-1185">Reference proteome</keyword>
<dbReference type="EMBL" id="JBFOLJ010000004">
    <property type="protein sequence ID" value="KAL2546615.1"/>
    <property type="molecule type" value="Genomic_DNA"/>
</dbReference>
<organism evidence="1 2">
    <name type="scientific">Forsythia ovata</name>
    <dbReference type="NCBI Taxonomy" id="205694"/>
    <lineage>
        <taxon>Eukaryota</taxon>
        <taxon>Viridiplantae</taxon>
        <taxon>Streptophyta</taxon>
        <taxon>Embryophyta</taxon>
        <taxon>Tracheophyta</taxon>
        <taxon>Spermatophyta</taxon>
        <taxon>Magnoliopsida</taxon>
        <taxon>eudicotyledons</taxon>
        <taxon>Gunneridae</taxon>
        <taxon>Pentapetalae</taxon>
        <taxon>asterids</taxon>
        <taxon>lamiids</taxon>
        <taxon>Lamiales</taxon>
        <taxon>Oleaceae</taxon>
        <taxon>Forsythieae</taxon>
        <taxon>Forsythia</taxon>
    </lineage>
</organism>
<dbReference type="InterPro" id="IPR036322">
    <property type="entry name" value="WD40_repeat_dom_sf"/>
</dbReference>
<gene>
    <name evidence="1" type="ORF">Fot_15848</name>
</gene>
<sequence>MKDDPRLNFQGDLNLNDNSQGLLKRVACYNHPMPISMVLLNIKENEIYICVICGSLEQKESTLFVYKALKKAENMGFPSFVGHVSIALPIYKDAYGRDIAVDSSRLQFTPDAQCLVLLNSIKTPFCREGKLYCSCPRCTSEFSEKNAVKIVQVKTGYVTIETLLRTTQVHRKRKATYRHLTVCFLVSVELKRIPKSTILVVGHNGFGEFGLWDIDKRILVSKFSAPGTSVFQCVPVGMFTWQSKVEHNTKELIDEIMNATKMWFSVMGENHILPVQNTDMAVWLLISTHSDPDSHSCQSSGKRQANLARCWRLALLVKNMVIMGRTLDSGVAAVASVGHGIIGRCDGLVYTWDLSTGNKLENLHHFKGTGVSCISTDNTSGALAVASEGELLVYVQS</sequence>
<reference evidence="2" key="1">
    <citation type="submission" date="2024-07" db="EMBL/GenBank/DDBJ databases">
        <title>Two chromosome-level genome assemblies of Korean endemic species Abeliophyllum distichum and Forsythia ovata (Oleaceae).</title>
        <authorList>
            <person name="Jang H."/>
        </authorList>
    </citation>
    <scope>NUCLEOTIDE SEQUENCE [LARGE SCALE GENOMIC DNA]</scope>
</reference>